<accession>A0ACB5SBP8</accession>
<name>A0ACB5SBP8_9PEZI</name>
<comment type="caution">
    <text evidence="1">The sequence shown here is derived from an EMBL/GenBank/DDBJ whole genome shotgun (WGS) entry which is preliminary data.</text>
</comment>
<keyword evidence="2" id="KW-1185">Reference proteome</keyword>
<organism evidence="1 2">
    <name type="scientific">Neofusicoccum parvum</name>
    <dbReference type="NCBI Taxonomy" id="310453"/>
    <lineage>
        <taxon>Eukaryota</taxon>
        <taxon>Fungi</taxon>
        <taxon>Dikarya</taxon>
        <taxon>Ascomycota</taxon>
        <taxon>Pezizomycotina</taxon>
        <taxon>Dothideomycetes</taxon>
        <taxon>Dothideomycetes incertae sedis</taxon>
        <taxon>Botryosphaeriales</taxon>
        <taxon>Botryosphaeriaceae</taxon>
        <taxon>Neofusicoccum</taxon>
    </lineage>
</organism>
<evidence type="ECO:0000313" key="2">
    <source>
        <dbReference type="Proteomes" id="UP001165186"/>
    </source>
</evidence>
<gene>
    <name evidence="1" type="primary">g1204</name>
    <name evidence="1" type="ORF">NpPPO83_00001204</name>
</gene>
<dbReference type="EMBL" id="BSXG01000066">
    <property type="protein sequence ID" value="GME33968.1"/>
    <property type="molecule type" value="Genomic_DNA"/>
</dbReference>
<evidence type="ECO:0000313" key="1">
    <source>
        <dbReference type="EMBL" id="GME33968.1"/>
    </source>
</evidence>
<sequence length="258" mass="29038">MASFSKLIRFECEENDDVYFADLGPHARAPPLPKTQLKAYRTIDGLVARNDAETVTIRRLLAPVPREGLPIYCVGLNYRSHAKEVNVDIPKYPPLWTKPATSLAHPGEEIVMQNFCASSLPDYEGELAFVTSKKCRDVSVEEAEDFILGYTVGNDLSCRKFQLHSQQARQFFFAKAFDKFAPIGPMLLSPRLFANSTNLTARVNGEVCQVADFKNDMIFSPKEILSHMSQGTATMLQVNVALEVLHIKQAQPFRRERL</sequence>
<protein>
    <submittedName>
        <fullName evidence="1">Uncharacterized protein</fullName>
    </submittedName>
</protein>
<reference evidence="1" key="1">
    <citation type="submission" date="2024-09" db="EMBL/GenBank/DDBJ databases">
        <title>Draft Genome Sequences of Neofusicoccum parvum.</title>
        <authorList>
            <person name="Ashida A."/>
            <person name="Camagna M."/>
            <person name="Tanaka A."/>
            <person name="Takemoto D."/>
        </authorList>
    </citation>
    <scope>NUCLEOTIDE SEQUENCE</scope>
    <source>
        <strain evidence="1">PPO83</strain>
    </source>
</reference>
<dbReference type="Proteomes" id="UP001165186">
    <property type="component" value="Unassembled WGS sequence"/>
</dbReference>
<proteinExistence type="predicted"/>